<evidence type="ECO:0000313" key="2">
    <source>
        <dbReference type="Proteomes" id="UP000025061"/>
    </source>
</evidence>
<name>A0A059F7Q9_9PROT</name>
<dbReference type="GO" id="GO:0006281">
    <property type="term" value="P:DNA repair"/>
    <property type="evidence" value="ECO:0007669"/>
    <property type="project" value="TreeGrafter"/>
</dbReference>
<keyword evidence="1" id="KW-0378">Hydrolase</keyword>
<dbReference type="InterPro" id="IPR050155">
    <property type="entry name" value="HAD-like_hydrolase_sf"/>
</dbReference>
<dbReference type="Gene3D" id="3.40.50.1000">
    <property type="entry name" value="HAD superfamily/HAD-like"/>
    <property type="match status" value="1"/>
</dbReference>
<gene>
    <name evidence="1" type="ORF">HHI_17161</name>
</gene>
<dbReference type="GO" id="GO:0008967">
    <property type="term" value="F:phosphoglycolate phosphatase activity"/>
    <property type="evidence" value="ECO:0007669"/>
    <property type="project" value="TreeGrafter"/>
</dbReference>
<dbReference type="SFLD" id="SFLDS00003">
    <property type="entry name" value="Haloacid_Dehalogenase"/>
    <property type="match status" value="1"/>
</dbReference>
<reference evidence="1 2" key="1">
    <citation type="submission" date="2013-04" db="EMBL/GenBank/DDBJ databases">
        <title>Hyphomonas hirschiana VP5 Genome Sequencing.</title>
        <authorList>
            <person name="Lai Q."/>
            <person name="Shao Z."/>
        </authorList>
    </citation>
    <scope>NUCLEOTIDE SEQUENCE [LARGE SCALE GENOMIC DNA]</scope>
    <source>
        <strain evidence="1 2">VP5</strain>
    </source>
</reference>
<dbReference type="Pfam" id="PF13419">
    <property type="entry name" value="HAD_2"/>
    <property type="match status" value="1"/>
</dbReference>
<dbReference type="PANTHER" id="PTHR43434:SF13">
    <property type="entry name" value="PHOSPHOGLYCOLATE PHOSPHATASE"/>
    <property type="match status" value="1"/>
</dbReference>
<dbReference type="InterPro" id="IPR023214">
    <property type="entry name" value="HAD_sf"/>
</dbReference>
<dbReference type="InterPro" id="IPR023198">
    <property type="entry name" value="PGP-like_dom2"/>
</dbReference>
<dbReference type="EMBL" id="ARYI01000023">
    <property type="protein sequence ID" value="KCZ86629.1"/>
    <property type="molecule type" value="Genomic_DNA"/>
</dbReference>
<accession>A0A059F7Q9</accession>
<dbReference type="Gene3D" id="1.10.150.240">
    <property type="entry name" value="Putative phosphatase, domain 2"/>
    <property type="match status" value="1"/>
</dbReference>
<dbReference type="RefSeq" id="WP_011647238.1">
    <property type="nucleotide sequence ID" value="NZ_ARYI01000023.1"/>
</dbReference>
<dbReference type="PANTHER" id="PTHR43434">
    <property type="entry name" value="PHOSPHOGLYCOLATE PHOSPHATASE"/>
    <property type="match status" value="1"/>
</dbReference>
<dbReference type="OrthoDB" id="9793014at2"/>
<comment type="caution">
    <text evidence="1">The sequence shown here is derived from an EMBL/GenBank/DDBJ whole genome shotgun (WGS) entry which is preliminary data.</text>
</comment>
<dbReference type="InterPro" id="IPR036412">
    <property type="entry name" value="HAD-like_sf"/>
</dbReference>
<evidence type="ECO:0000313" key="1">
    <source>
        <dbReference type="EMBL" id="KCZ86629.1"/>
    </source>
</evidence>
<dbReference type="AlphaFoldDB" id="A0A059F7Q9"/>
<organism evidence="1 2">
    <name type="scientific">Hyphomonas hirschiana VP5</name>
    <dbReference type="NCBI Taxonomy" id="1280951"/>
    <lineage>
        <taxon>Bacteria</taxon>
        <taxon>Pseudomonadati</taxon>
        <taxon>Pseudomonadota</taxon>
        <taxon>Alphaproteobacteria</taxon>
        <taxon>Hyphomonadales</taxon>
        <taxon>Hyphomonadaceae</taxon>
        <taxon>Hyphomonas</taxon>
    </lineage>
</organism>
<dbReference type="SFLD" id="SFLDG01129">
    <property type="entry name" value="C1.5:_HAD__Beta-PGM__Phosphata"/>
    <property type="match status" value="1"/>
</dbReference>
<keyword evidence="2" id="KW-1185">Reference proteome</keyword>
<protein>
    <submittedName>
        <fullName evidence="1">HAD family hydrolase</fullName>
    </submittedName>
</protein>
<sequence length="210" mass="22864">MQTKPDLIIFDFDGTLADSVSFFRALLPELSQKFRFRLPSHEEQEAMRGHPPREVMSSLGIPGWKLPMIAVYARKRARAAEAFPLFEGTLDLLDAVMAKGIPVAVVSSNAEAVVRRALGPEISSRISAWSCGAGMFGKAKHFRDVMKRLKADPARTLAVGDEIRDIDAAREVGICCVAVSWGFAPIDALKAARPDHAFDDGPALKAFLVG</sequence>
<dbReference type="InterPro" id="IPR041492">
    <property type="entry name" value="HAD_2"/>
</dbReference>
<dbReference type="PATRIC" id="fig|1280951.3.peg.3456"/>
<dbReference type="GO" id="GO:0005829">
    <property type="term" value="C:cytosol"/>
    <property type="evidence" value="ECO:0007669"/>
    <property type="project" value="TreeGrafter"/>
</dbReference>
<dbReference type="SUPFAM" id="SSF56784">
    <property type="entry name" value="HAD-like"/>
    <property type="match status" value="1"/>
</dbReference>
<proteinExistence type="predicted"/>
<dbReference type="Proteomes" id="UP000025061">
    <property type="component" value="Unassembled WGS sequence"/>
</dbReference>